<evidence type="ECO:0000313" key="2">
    <source>
        <dbReference type="Proteomes" id="UP001279860"/>
    </source>
</evidence>
<name>A0ABU4IU63_9VIBR</name>
<sequence>MSDQHPPLAQAPEPVQLAVDLIYLLESNAIDPAVALEAIYIVEADLKNKLNTATQASRD</sequence>
<dbReference type="Proteomes" id="UP001279860">
    <property type="component" value="Unassembled WGS sequence"/>
</dbReference>
<dbReference type="EMBL" id="JAWRCP010000001">
    <property type="protein sequence ID" value="MDW6092667.1"/>
    <property type="molecule type" value="Genomic_DNA"/>
</dbReference>
<comment type="caution">
    <text evidence="1">The sequence shown here is derived from an EMBL/GenBank/DDBJ whole genome shotgun (WGS) entry which is preliminary data.</text>
</comment>
<gene>
    <name evidence="1" type="ORF">SBX64_08920</name>
</gene>
<organism evidence="1 2">
    <name type="scientific">Vibrio rhizosphaerae</name>
    <dbReference type="NCBI Taxonomy" id="398736"/>
    <lineage>
        <taxon>Bacteria</taxon>
        <taxon>Pseudomonadati</taxon>
        <taxon>Pseudomonadota</taxon>
        <taxon>Gammaproteobacteria</taxon>
        <taxon>Vibrionales</taxon>
        <taxon>Vibrionaceae</taxon>
        <taxon>Vibrio</taxon>
    </lineage>
</organism>
<dbReference type="Pfam" id="PF10689">
    <property type="entry name" value="DUF2496"/>
    <property type="match status" value="1"/>
</dbReference>
<proteinExistence type="predicted"/>
<evidence type="ECO:0000313" key="1">
    <source>
        <dbReference type="EMBL" id="MDW6092667.1"/>
    </source>
</evidence>
<keyword evidence="2" id="KW-1185">Reference proteome</keyword>
<dbReference type="InterPro" id="IPR019630">
    <property type="entry name" value="DUF2496_YbaM-rel"/>
</dbReference>
<dbReference type="RefSeq" id="WP_038178594.1">
    <property type="nucleotide sequence ID" value="NZ_AP024903.1"/>
</dbReference>
<accession>A0ABU4IU63</accession>
<reference evidence="1 2" key="1">
    <citation type="submission" date="2023-11" db="EMBL/GenBank/DDBJ databases">
        <title>Plant-associative lifestyle of Vibrio porteresiae and its evolutionary dynamics.</title>
        <authorList>
            <person name="Rameshkumar N."/>
            <person name="Kirti K."/>
        </authorList>
    </citation>
    <scope>NUCLEOTIDE SEQUENCE [LARGE SCALE GENOMIC DNA]</scope>
    <source>
        <strain evidence="1 2">MSSRF7</strain>
    </source>
</reference>
<protein>
    <submittedName>
        <fullName evidence="1">DUF2496 domain-containing protein</fullName>
    </submittedName>
</protein>